<keyword evidence="1" id="KW-0001">2Fe-2S</keyword>
<dbReference type="GO" id="GO:0016705">
    <property type="term" value="F:oxidoreductase activity, acting on paired donors, with incorporation or reduction of molecular oxygen"/>
    <property type="evidence" value="ECO:0007669"/>
    <property type="project" value="UniProtKB-ARBA"/>
</dbReference>
<protein>
    <submittedName>
        <fullName evidence="6">Rieske 2Fe-2S domain-containing protein</fullName>
    </submittedName>
</protein>
<evidence type="ECO:0000256" key="1">
    <source>
        <dbReference type="ARBA" id="ARBA00022714"/>
    </source>
</evidence>
<dbReference type="PANTHER" id="PTHR21266">
    <property type="entry name" value="IRON-SULFUR DOMAIN CONTAINING PROTEIN"/>
    <property type="match status" value="1"/>
</dbReference>
<evidence type="ECO:0000256" key="3">
    <source>
        <dbReference type="ARBA" id="ARBA00023004"/>
    </source>
</evidence>
<feature type="domain" description="Rieske" evidence="5">
    <location>
        <begin position="9"/>
        <end position="113"/>
    </location>
</feature>
<dbReference type="InterPro" id="IPR017941">
    <property type="entry name" value="Rieske_2Fe-2S"/>
</dbReference>
<evidence type="ECO:0000256" key="2">
    <source>
        <dbReference type="ARBA" id="ARBA00022723"/>
    </source>
</evidence>
<name>A0A928VID5_9CYAN</name>
<comment type="caution">
    <text evidence="6">The sequence shown here is derived from an EMBL/GenBank/DDBJ whole genome shotgun (WGS) entry which is preliminary data.</text>
</comment>
<dbReference type="Proteomes" id="UP000625316">
    <property type="component" value="Unassembled WGS sequence"/>
</dbReference>
<evidence type="ECO:0000313" key="6">
    <source>
        <dbReference type="EMBL" id="MBE9028242.1"/>
    </source>
</evidence>
<dbReference type="RefSeq" id="WP_264323059.1">
    <property type="nucleotide sequence ID" value="NZ_JADEXQ010000001.1"/>
</dbReference>
<dbReference type="InterPro" id="IPR050584">
    <property type="entry name" value="Cholesterol_7-desaturase"/>
</dbReference>
<keyword evidence="4" id="KW-0411">Iron-sulfur</keyword>
<dbReference type="GO" id="GO:0051537">
    <property type="term" value="F:2 iron, 2 sulfur cluster binding"/>
    <property type="evidence" value="ECO:0007669"/>
    <property type="project" value="UniProtKB-KW"/>
</dbReference>
<gene>
    <name evidence="6" type="ORF">IQ266_00545</name>
</gene>
<dbReference type="Gene3D" id="2.102.10.10">
    <property type="entry name" value="Rieske [2Fe-2S] iron-sulphur domain"/>
    <property type="match status" value="1"/>
</dbReference>
<dbReference type="InterPro" id="IPR036922">
    <property type="entry name" value="Rieske_2Fe-2S_sf"/>
</dbReference>
<dbReference type="AlphaFoldDB" id="A0A928VID5"/>
<dbReference type="Pfam" id="PF00355">
    <property type="entry name" value="Rieske"/>
    <property type="match status" value="1"/>
</dbReference>
<dbReference type="SUPFAM" id="SSF55961">
    <property type="entry name" value="Bet v1-like"/>
    <property type="match status" value="1"/>
</dbReference>
<evidence type="ECO:0000256" key="4">
    <source>
        <dbReference type="ARBA" id="ARBA00023014"/>
    </source>
</evidence>
<proteinExistence type="predicted"/>
<reference evidence="6" key="1">
    <citation type="submission" date="2020-10" db="EMBL/GenBank/DDBJ databases">
        <authorList>
            <person name="Castelo-Branco R."/>
            <person name="Eusebio N."/>
            <person name="Adriana R."/>
            <person name="Vieira A."/>
            <person name="Brugerolle De Fraissinette N."/>
            <person name="Rezende De Castro R."/>
            <person name="Schneider M.P."/>
            <person name="Vasconcelos V."/>
            <person name="Leao P.N."/>
        </authorList>
    </citation>
    <scope>NUCLEOTIDE SEQUENCE</scope>
    <source>
        <strain evidence="6">LEGE 11480</strain>
    </source>
</reference>
<evidence type="ECO:0000259" key="5">
    <source>
        <dbReference type="PROSITE" id="PS51296"/>
    </source>
</evidence>
<organism evidence="6 7">
    <name type="scientific">Romeriopsis navalis LEGE 11480</name>
    <dbReference type="NCBI Taxonomy" id="2777977"/>
    <lineage>
        <taxon>Bacteria</taxon>
        <taxon>Bacillati</taxon>
        <taxon>Cyanobacteriota</taxon>
        <taxon>Cyanophyceae</taxon>
        <taxon>Leptolyngbyales</taxon>
        <taxon>Leptolyngbyaceae</taxon>
        <taxon>Romeriopsis</taxon>
        <taxon>Romeriopsis navalis</taxon>
    </lineage>
</organism>
<keyword evidence="2" id="KW-0479">Metal-binding</keyword>
<sequence length="329" mass="37175">MSMLEGAPWLLAHKSMLSVNQPMKISLYGEDYVLWKDENDQIHALSNTCTHMGAALSEGWCTTAQDGSSKVVCPFHALEFDATGCTILPGSHKPTKSLIKPLALIIQNDFIWSYGDHAPKIPIPTIFNEIAADYEFIGMAGDTSVATPLLPMLMNNHDYNHQNGTHRDLFRIEQVQFGEFIDQGHYSEASFKTPTATPTWSEIRRNPVVLAIPKIIDAHLKNYFPSSVIFNSSFSYGTVAQCHFFVPEAIDRTRTYILLFAQLKSPIFRLMRQSLLDVCKTVVDQDTQILQQVDPNQPQQIKLNNEVGMDWVQRNYKSWPSIVTPNLSR</sequence>
<dbReference type="GO" id="GO:0004497">
    <property type="term" value="F:monooxygenase activity"/>
    <property type="evidence" value="ECO:0007669"/>
    <property type="project" value="UniProtKB-ARBA"/>
</dbReference>
<dbReference type="GO" id="GO:0046872">
    <property type="term" value="F:metal ion binding"/>
    <property type="evidence" value="ECO:0007669"/>
    <property type="project" value="UniProtKB-KW"/>
</dbReference>
<keyword evidence="7" id="KW-1185">Reference proteome</keyword>
<dbReference type="PANTHER" id="PTHR21266:SF57">
    <property type="entry name" value="3-CHLOROBENZOATE-3,4-DIOXYGENASE"/>
    <property type="match status" value="1"/>
</dbReference>
<evidence type="ECO:0000313" key="7">
    <source>
        <dbReference type="Proteomes" id="UP000625316"/>
    </source>
</evidence>
<accession>A0A928VID5</accession>
<dbReference type="PROSITE" id="PS51296">
    <property type="entry name" value="RIESKE"/>
    <property type="match status" value="1"/>
</dbReference>
<dbReference type="SUPFAM" id="SSF50022">
    <property type="entry name" value="ISP domain"/>
    <property type="match status" value="1"/>
</dbReference>
<keyword evidence="3" id="KW-0408">Iron</keyword>
<dbReference type="EMBL" id="JADEXQ010000001">
    <property type="protein sequence ID" value="MBE9028242.1"/>
    <property type="molecule type" value="Genomic_DNA"/>
</dbReference>